<feature type="region of interest" description="Disordered" evidence="1">
    <location>
        <begin position="72"/>
        <end position="93"/>
    </location>
</feature>
<name>A0A7S2TCG5_PROMC</name>
<sequence length="108" mass="11791">MTASVAILAQAKASLCRPHPSNVHSVGHWRAMSTNIARMPSPASSLADPDEVASSTLLSTLLRRGQAQVAHRQWEAPPPLSRPPTHTSFVEAQVPRKNLLYRERALAH</sequence>
<evidence type="ECO:0000256" key="1">
    <source>
        <dbReference type="SAM" id="MobiDB-lite"/>
    </source>
</evidence>
<evidence type="ECO:0000313" key="2">
    <source>
        <dbReference type="EMBL" id="CAD9725546.1"/>
    </source>
</evidence>
<proteinExistence type="predicted"/>
<reference evidence="2" key="1">
    <citation type="submission" date="2021-01" db="EMBL/GenBank/DDBJ databases">
        <authorList>
            <person name="Corre E."/>
            <person name="Pelletier E."/>
            <person name="Niang G."/>
            <person name="Scheremetjew M."/>
            <person name="Finn R."/>
            <person name="Kale V."/>
            <person name="Holt S."/>
            <person name="Cochrane G."/>
            <person name="Meng A."/>
            <person name="Brown T."/>
            <person name="Cohen L."/>
        </authorList>
    </citation>
    <scope>NUCLEOTIDE SEQUENCE</scope>
    <source>
        <strain evidence="2">CCCM 845</strain>
    </source>
</reference>
<dbReference type="EMBL" id="HBHN01010789">
    <property type="protein sequence ID" value="CAD9725546.1"/>
    <property type="molecule type" value="Transcribed_RNA"/>
</dbReference>
<accession>A0A7S2TCG5</accession>
<protein>
    <submittedName>
        <fullName evidence="2">Uncharacterized protein</fullName>
    </submittedName>
</protein>
<organism evidence="2">
    <name type="scientific">Prorocentrum micans</name>
    <name type="common">Red tide dinoflagellate</name>
    <dbReference type="NCBI Taxonomy" id="2945"/>
    <lineage>
        <taxon>Eukaryota</taxon>
        <taxon>Sar</taxon>
        <taxon>Alveolata</taxon>
        <taxon>Dinophyceae</taxon>
        <taxon>Prorocentrales</taxon>
        <taxon>Prorocentraceae</taxon>
        <taxon>Prorocentrum</taxon>
    </lineage>
</organism>
<dbReference type="AlphaFoldDB" id="A0A7S2TCG5"/>
<gene>
    <name evidence="2" type="ORF">PMIC02512_LOCUS2845</name>
</gene>